<reference evidence="3 4" key="1">
    <citation type="submission" date="2024-09" db="EMBL/GenBank/DDBJ databases">
        <authorList>
            <person name="Sun Q."/>
            <person name="Mori K."/>
        </authorList>
    </citation>
    <scope>NUCLEOTIDE SEQUENCE [LARGE SCALE GENOMIC DNA]</scope>
    <source>
        <strain evidence="3 4">JCM 3028</strain>
    </source>
</reference>
<evidence type="ECO:0000313" key="3">
    <source>
        <dbReference type="EMBL" id="MFB9679325.1"/>
    </source>
</evidence>
<comment type="caution">
    <text evidence="3">The sequence shown here is derived from an EMBL/GenBank/DDBJ whole genome shotgun (WGS) entry which is preliminary data.</text>
</comment>
<gene>
    <name evidence="3" type="ORF">ACFFRH_27920</name>
</gene>
<protein>
    <recommendedName>
        <fullName evidence="5">Gram-positive cocci surface proteins LPxTG domain-containing protein</fullName>
    </recommendedName>
</protein>
<evidence type="ECO:0000313" key="4">
    <source>
        <dbReference type="Proteomes" id="UP001589610"/>
    </source>
</evidence>
<keyword evidence="2" id="KW-1133">Transmembrane helix</keyword>
<feature type="transmembrane region" description="Helical" evidence="2">
    <location>
        <begin position="51"/>
        <end position="71"/>
    </location>
</feature>
<sequence>MTVTMDRRMPDGPWKGRLTLMSGTVKRVVNATFTFPATGKGLSVEPDENHLPLVGLVAGLVVPATALGIVVRRRRRVGRARHSPRHRGRRRAATSTS</sequence>
<evidence type="ECO:0000256" key="1">
    <source>
        <dbReference type="SAM" id="MobiDB-lite"/>
    </source>
</evidence>
<dbReference type="EMBL" id="JBHMBS010000015">
    <property type="protein sequence ID" value="MFB9679325.1"/>
    <property type="molecule type" value="Genomic_DNA"/>
</dbReference>
<feature type="region of interest" description="Disordered" evidence="1">
    <location>
        <begin position="76"/>
        <end position="97"/>
    </location>
</feature>
<keyword evidence="2" id="KW-0472">Membrane</keyword>
<name>A0ABV5TJM8_9ACTN</name>
<dbReference type="RefSeq" id="WP_386160714.1">
    <property type="nucleotide sequence ID" value="NZ_JBHMBS010000015.1"/>
</dbReference>
<proteinExistence type="predicted"/>
<accession>A0ABV5TJM8</accession>
<keyword evidence="4" id="KW-1185">Reference proteome</keyword>
<evidence type="ECO:0000256" key="2">
    <source>
        <dbReference type="SAM" id="Phobius"/>
    </source>
</evidence>
<evidence type="ECO:0008006" key="5">
    <source>
        <dbReference type="Google" id="ProtNLM"/>
    </source>
</evidence>
<dbReference type="Proteomes" id="UP001589610">
    <property type="component" value="Unassembled WGS sequence"/>
</dbReference>
<keyword evidence="2" id="KW-0812">Transmembrane</keyword>
<organism evidence="3 4">
    <name type="scientific">Streptosporangium vulgare</name>
    <dbReference type="NCBI Taxonomy" id="46190"/>
    <lineage>
        <taxon>Bacteria</taxon>
        <taxon>Bacillati</taxon>
        <taxon>Actinomycetota</taxon>
        <taxon>Actinomycetes</taxon>
        <taxon>Streptosporangiales</taxon>
        <taxon>Streptosporangiaceae</taxon>
        <taxon>Streptosporangium</taxon>
    </lineage>
</organism>